<keyword evidence="2" id="KW-1185">Reference proteome</keyword>
<name>A0AAN9D3L4_9TELE</name>
<accession>A0AAN9D3L4</accession>
<evidence type="ECO:0000313" key="2">
    <source>
        <dbReference type="Proteomes" id="UP001364617"/>
    </source>
</evidence>
<organism evidence="1 2">
    <name type="scientific">Phoxinus phoxinus</name>
    <name type="common">Eurasian minnow</name>
    <dbReference type="NCBI Taxonomy" id="58324"/>
    <lineage>
        <taxon>Eukaryota</taxon>
        <taxon>Metazoa</taxon>
        <taxon>Chordata</taxon>
        <taxon>Craniata</taxon>
        <taxon>Vertebrata</taxon>
        <taxon>Euteleostomi</taxon>
        <taxon>Actinopterygii</taxon>
        <taxon>Neopterygii</taxon>
        <taxon>Teleostei</taxon>
        <taxon>Ostariophysi</taxon>
        <taxon>Cypriniformes</taxon>
        <taxon>Leuciscidae</taxon>
        <taxon>Phoxininae</taxon>
        <taxon>Phoxinus</taxon>
    </lineage>
</organism>
<comment type="caution">
    <text evidence="1">The sequence shown here is derived from an EMBL/GenBank/DDBJ whole genome shotgun (WGS) entry which is preliminary data.</text>
</comment>
<dbReference type="EMBL" id="JAYKXH010000009">
    <property type="protein sequence ID" value="KAK7157727.1"/>
    <property type="molecule type" value="Genomic_DNA"/>
</dbReference>
<protein>
    <submittedName>
        <fullName evidence="1">Uncharacterized protein</fullName>
    </submittedName>
</protein>
<sequence length="78" mass="9066">MERRLVSYANTSADVVDHVGFGVDPPVIANFFRLLSLGFGRIITIVRFYWPYTWKSTQFWTRAVINLTSQRFPLVIGR</sequence>
<dbReference type="Proteomes" id="UP001364617">
    <property type="component" value="Unassembled WGS sequence"/>
</dbReference>
<proteinExistence type="predicted"/>
<evidence type="ECO:0000313" key="1">
    <source>
        <dbReference type="EMBL" id="KAK7157727.1"/>
    </source>
</evidence>
<gene>
    <name evidence="1" type="ORF">R3I93_009041</name>
</gene>
<reference evidence="1 2" key="1">
    <citation type="submission" date="2024-02" db="EMBL/GenBank/DDBJ databases">
        <title>Chromosome-level genome assembly of the Eurasian Minnow (Phoxinus phoxinus).</title>
        <authorList>
            <person name="Oriowo T.O."/>
            <person name="Martin S."/>
            <person name="Stange M."/>
            <person name="Chrysostomakis Y."/>
            <person name="Brown T."/>
            <person name="Winkler S."/>
            <person name="Kukowka S."/>
            <person name="Myers E.W."/>
            <person name="Bohne A."/>
        </authorList>
    </citation>
    <scope>NUCLEOTIDE SEQUENCE [LARGE SCALE GENOMIC DNA]</scope>
    <source>
        <strain evidence="1">ZFMK-TIS-60720</strain>
        <tissue evidence="1">Whole Organism</tissue>
    </source>
</reference>
<dbReference type="AlphaFoldDB" id="A0AAN9D3L4"/>